<comment type="caution">
    <text evidence="2">The sequence shown here is derived from an EMBL/GenBank/DDBJ whole genome shotgun (WGS) entry which is preliminary data.</text>
</comment>
<accession>A0ABQ5FT71</accession>
<evidence type="ECO:0000256" key="1">
    <source>
        <dbReference type="SAM" id="MobiDB-lite"/>
    </source>
</evidence>
<reference evidence="2" key="2">
    <citation type="submission" date="2022-01" db="EMBL/GenBank/DDBJ databases">
        <authorList>
            <person name="Yamashiro T."/>
            <person name="Shiraishi A."/>
            <person name="Satake H."/>
            <person name="Nakayama K."/>
        </authorList>
    </citation>
    <scope>NUCLEOTIDE SEQUENCE</scope>
</reference>
<feature type="region of interest" description="Disordered" evidence="1">
    <location>
        <begin position="260"/>
        <end position="315"/>
    </location>
</feature>
<feature type="region of interest" description="Disordered" evidence="1">
    <location>
        <begin position="52"/>
        <end position="183"/>
    </location>
</feature>
<feature type="compositionally biased region" description="Acidic residues" evidence="1">
    <location>
        <begin position="84"/>
        <end position="119"/>
    </location>
</feature>
<proteinExistence type="predicted"/>
<organism evidence="2 3">
    <name type="scientific">Tanacetum coccineum</name>
    <dbReference type="NCBI Taxonomy" id="301880"/>
    <lineage>
        <taxon>Eukaryota</taxon>
        <taxon>Viridiplantae</taxon>
        <taxon>Streptophyta</taxon>
        <taxon>Embryophyta</taxon>
        <taxon>Tracheophyta</taxon>
        <taxon>Spermatophyta</taxon>
        <taxon>Magnoliopsida</taxon>
        <taxon>eudicotyledons</taxon>
        <taxon>Gunneridae</taxon>
        <taxon>Pentapetalae</taxon>
        <taxon>asterids</taxon>
        <taxon>campanulids</taxon>
        <taxon>Asterales</taxon>
        <taxon>Asteraceae</taxon>
        <taxon>Asteroideae</taxon>
        <taxon>Anthemideae</taxon>
        <taxon>Anthemidinae</taxon>
        <taxon>Tanacetum</taxon>
    </lineage>
</organism>
<feature type="compositionally biased region" description="Acidic residues" evidence="1">
    <location>
        <begin position="164"/>
        <end position="173"/>
    </location>
</feature>
<feature type="region of interest" description="Disordered" evidence="1">
    <location>
        <begin position="544"/>
        <end position="566"/>
    </location>
</feature>
<evidence type="ECO:0000313" key="3">
    <source>
        <dbReference type="Proteomes" id="UP001151760"/>
    </source>
</evidence>
<evidence type="ECO:0000313" key="2">
    <source>
        <dbReference type="EMBL" id="GJT65647.1"/>
    </source>
</evidence>
<keyword evidence="3" id="KW-1185">Reference proteome</keyword>
<feature type="compositionally biased region" description="Acidic residues" evidence="1">
    <location>
        <begin position="126"/>
        <end position="142"/>
    </location>
</feature>
<dbReference type="Proteomes" id="UP001151760">
    <property type="component" value="Unassembled WGS sequence"/>
</dbReference>
<reference evidence="2" key="1">
    <citation type="journal article" date="2022" name="Int. J. Mol. Sci.">
        <title>Draft Genome of Tanacetum Coccineum: Genomic Comparison of Closely Related Tanacetum-Family Plants.</title>
        <authorList>
            <person name="Yamashiro T."/>
            <person name="Shiraishi A."/>
            <person name="Nakayama K."/>
            <person name="Satake H."/>
        </authorList>
    </citation>
    <scope>NUCLEOTIDE SEQUENCE</scope>
</reference>
<dbReference type="EMBL" id="BQNB010017648">
    <property type="protein sequence ID" value="GJT65647.1"/>
    <property type="molecule type" value="Genomic_DNA"/>
</dbReference>
<gene>
    <name evidence="2" type="ORF">Tco_1017127</name>
</gene>
<sequence length="566" mass="61985">MSDSDESGVTYTEVSSPFEGFIRHRITEDDDHEYLELPGIARDLYVEAALQAPPSPDYPMGWVGGVCSFAEDASPTAQSPDYVPESDPEADPEEDDDEDPEEDPVDYPADGGDDGDDKDEPSKEDKDDDVDIEADEEEEEEEHPAPSDSVVVALPTTDQAPSAEETEPFETDESAATPPPHPAYRVTGRICILAPVPTPVWSDAEIPSPPLPPIPSLSLPLLPPSPVLSPAPPLSPIRSLGYRAVVIRLRAEAASTSHSLPLPPPFILSPTRSDAPSSGIPPPLPISVPTSSPPLLLPSASRREDRPEVTLPPRKRLGIALGPRYEAGESSSAAATRLAGGLRADYGFVATMDREIRRDPGREIGYGITDSWDEIVETLQGASVSTDTELGRHMTAFETRVRQDTDEVYMRLDDEQSQRQLLVGRLNMLFRDRRAHARTARLMKTEARMSREAWGRSMDTSDLARAEVMSLRTTVLAQMSKIRELHDADRRRQAVISEMLKAGQRRSAEMRELRTTNHTRQQQLIQTLTVMQPLQREVTLLLGQGQQGPVGGPAQPELPEEAGSSS</sequence>
<name>A0ABQ5FT71_9ASTR</name>
<feature type="compositionally biased region" description="Pro residues" evidence="1">
    <location>
        <begin position="279"/>
        <end position="296"/>
    </location>
</feature>
<protein>
    <submittedName>
        <fullName evidence="2">Uncharacterized protein</fullName>
    </submittedName>
</protein>